<dbReference type="PROSITE" id="PS51724">
    <property type="entry name" value="SPOR"/>
    <property type="match status" value="1"/>
</dbReference>
<evidence type="ECO:0000256" key="2">
    <source>
        <dbReference type="SAM" id="Phobius"/>
    </source>
</evidence>
<feature type="compositionally biased region" description="Low complexity" evidence="1">
    <location>
        <begin position="51"/>
        <end position="67"/>
    </location>
</feature>
<keyword evidence="2" id="KW-0472">Membrane</keyword>
<feature type="domain" description="SPOR" evidence="3">
    <location>
        <begin position="107"/>
        <end position="186"/>
    </location>
</feature>
<evidence type="ECO:0000256" key="1">
    <source>
        <dbReference type="SAM" id="MobiDB-lite"/>
    </source>
</evidence>
<feature type="transmembrane region" description="Helical" evidence="2">
    <location>
        <begin position="20"/>
        <end position="41"/>
    </location>
</feature>
<feature type="region of interest" description="Disordered" evidence="1">
    <location>
        <begin position="47"/>
        <end position="97"/>
    </location>
</feature>
<keyword evidence="2" id="KW-1133">Transmembrane helix</keyword>
<evidence type="ECO:0000259" key="3">
    <source>
        <dbReference type="PROSITE" id="PS51724"/>
    </source>
</evidence>
<dbReference type="AlphaFoldDB" id="Q0EXF1"/>
<name>Q0EXF1_9PROT</name>
<evidence type="ECO:0000313" key="5">
    <source>
        <dbReference type="Proteomes" id="UP000005297"/>
    </source>
</evidence>
<keyword evidence="2" id="KW-0812">Transmembrane</keyword>
<protein>
    <recommendedName>
        <fullName evidence="3">SPOR domain-containing protein</fullName>
    </recommendedName>
</protein>
<gene>
    <name evidence="4" type="ORF">SPV1_13242</name>
</gene>
<comment type="caution">
    <text evidence="4">The sequence shown here is derived from an EMBL/GenBank/DDBJ whole genome shotgun (WGS) entry which is preliminary data.</text>
</comment>
<dbReference type="Proteomes" id="UP000005297">
    <property type="component" value="Unassembled WGS sequence"/>
</dbReference>
<accession>Q0EXF1</accession>
<dbReference type="InParanoid" id="Q0EXF1"/>
<proteinExistence type="predicted"/>
<evidence type="ECO:0000313" key="4">
    <source>
        <dbReference type="EMBL" id="EAU53965.1"/>
    </source>
</evidence>
<feature type="compositionally biased region" description="Basic and acidic residues" evidence="1">
    <location>
        <begin position="83"/>
        <end position="93"/>
    </location>
</feature>
<dbReference type="OrthoDB" id="5298890at2"/>
<dbReference type="InterPro" id="IPR007730">
    <property type="entry name" value="SPOR-like_dom"/>
</dbReference>
<sequence>MSDSDHSSSEAAPARSVSSTPLYLLAALIGAVAIFALLLMFSSPDKPAAPKPADILQSPSAPAAVVAEPERASKEPAPVSGDTKPEAEPRPIETESQPVDHAIIPADHSGPPWALNLMSLSNLNGKPEHLDQITALGYTPEVIEVNIDGRHWLRLRIKGFATIAAARKAGEQFIDNKEYRTLWIGGY</sequence>
<dbReference type="STRING" id="314344.AL013_09770"/>
<dbReference type="GO" id="GO:0042834">
    <property type="term" value="F:peptidoglycan binding"/>
    <property type="evidence" value="ECO:0007669"/>
    <property type="project" value="InterPro"/>
</dbReference>
<organism evidence="4 5">
    <name type="scientific">Mariprofundus ferrooxydans PV-1</name>
    <dbReference type="NCBI Taxonomy" id="314345"/>
    <lineage>
        <taxon>Bacteria</taxon>
        <taxon>Pseudomonadati</taxon>
        <taxon>Pseudomonadota</taxon>
        <taxon>Candidatius Mariprofundia</taxon>
        <taxon>Mariprofundales</taxon>
        <taxon>Mariprofundaceae</taxon>
        <taxon>Mariprofundus</taxon>
    </lineage>
</organism>
<keyword evidence="5" id="KW-1185">Reference proteome</keyword>
<dbReference type="HOGENOM" id="CLU_1446070_0_0_0"/>
<reference evidence="4 5" key="1">
    <citation type="submission" date="2006-09" db="EMBL/GenBank/DDBJ databases">
        <authorList>
            <person name="Emerson D."/>
            <person name="Ferriera S."/>
            <person name="Johnson J."/>
            <person name="Kravitz S."/>
            <person name="Halpern A."/>
            <person name="Remington K."/>
            <person name="Beeson K."/>
            <person name="Tran B."/>
            <person name="Rogers Y.-H."/>
            <person name="Friedman R."/>
            <person name="Venter J.C."/>
        </authorList>
    </citation>
    <scope>NUCLEOTIDE SEQUENCE [LARGE SCALE GENOMIC DNA]</scope>
    <source>
        <strain evidence="4 5">PV-1</strain>
    </source>
</reference>
<dbReference type="EMBL" id="AATS01000014">
    <property type="protein sequence ID" value="EAU53965.1"/>
    <property type="molecule type" value="Genomic_DNA"/>
</dbReference>
<dbReference type="RefSeq" id="WP_009850161.1">
    <property type="nucleotide sequence ID" value="NZ_DS022294.1"/>
</dbReference>